<proteinExistence type="predicted"/>
<sequence length="88" mass="9174">MNDTAGDEGTSYDGEMEARLAKLESDLAAIKTDLAVIKATGATRTDLAELKGETKAAIADAKASIIVWVVGAVFIAQLLPALLQLLSK</sequence>
<reference evidence="2 3" key="1">
    <citation type="submission" date="2022-08" db="EMBL/GenBank/DDBJ databases">
        <title>Reclassification of Massilia species as members of the genera Telluria, Duganella, Pseudoduganella, Mokoshia gen. nov. and Zemynaea gen. nov. using orthogonal and non-orthogonal genome-based approaches.</title>
        <authorList>
            <person name="Bowman J.P."/>
        </authorList>
    </citation>
    <scope>NUCLEOTIDE SEQUENCE [LARGE SCALE GENOMIC DNA]</scope>
    <source>
        <strain evidence="2 3">JCM 31605</strain>
    </source>
</reference>
<feature type="transmembrane region" description="Helical" evidence="1">
    <location>
        <begin position="65"/>
        <end position="86"/>
    </location>
</feature>
<keyword evidence="1" id="KW-1133">Transmembrane helix</keyword>
<name>A0ABT2DD48_9BURK</name>
<dbReference type="RefSeq" id="WP_258822984.1">
    <property type="nucleotide sequence ID" value="NZ_JANUHB010000003.1"/>
</dbReference>
<protein>
    <recommendedName>
        <fullName evidence="4">DUF1640 domain-containing protein</fullName>
    </recommendedName>
</protein>
<accession>A0ABT2DD48</accession>
<evidence type="ECO:0008006" key="4">
    <source>
        <dbReference type="Google" id="ProtNLM"/>
    </source>
</evidence>
<dbReference type="EMBL" id="JANUHB010000003">
    <property type="protein sequence ID" value="MCS0809171.1"/>
    <property type="molecule type" value="Genomic_DNA"/>
</dbReference>
<evidence type="ECO:0000313" key="2">
    <source>
        <dbReference type="EMBL" id="MCS0809171.1"/>
    </source>
</evidence>
<comment type="caution">
    <text evidence="2">The sequence shown here is derived from an EMBL/GenBank/DDBJ whole genome shotgun (WGS) entry which is preliminary data.</text>
</comment>
<evidence type="ECO:0000256" key="1">
    <source>
        <dbReference type="SAM" id="Phobius"/>
    </source>
</evidence>
<evidence type="ECO:0000313" key="3">
    <source>
        <dbReference type="Proteomes" id="UP001206126"/>
    </source>
</evidence>
<organism evidence="2 3">
    <name type="scientific">Massilia agilis</name>
    <dbReference type="NCBI Taxonomy" id="1811226"/>
    <lineage>
        <taxon>Bacteria</taxon>
        <taxon>Pseudomonadati</taxon>
        <taxon>Pseudomonadota</taxon>
        <taxon>Betaproteobacteria</taxon>
        <taxon>Burkholderiales</taxon>
        <taxon>Oxalobacteraceae</taxon>
        <taxon>Telluria group</taxon>
        <taxon>Massilia</taxon>
    </lineage>
</organism>
<keyword evidence="3" id="KW-1185">Reference proteome</keyword>
<dbReference type="Proteomes" id="UP001206126">
    <property type="component" value="Unassembled WGS sequence"/>
</dbReference>
<keyword evidence="1" id="KW-0472">Membrane</keyword>
<gene>
    <name evidence="2" type="ORF">NX774_14670</name>
</gene>
<keyword evidence="1" id="KW-0812">Transmembrane</keyword>